<dbReference type="InterPro" id="IPR009604">
    <property type="entry name" value="LsmAD_domain"/>
</dbReference>
<dbReference type="GO" id="GO:0003729">
    <property type="term" value="F:mRNA binding"/>
    <property type="evidence" value="ECO:0007669"/>
    <property type="project" value="TreeGrafter"/>
</dbReference>
<evidence type="ECO:0000259" key="2">
    <source>
        <dbReference type="PROSITE" id="PS52002"/>
    </source>
</evidence>
<evidence type="ECO:0000313" key="5">
    <source>
        <dbReference type="Proteomes" id="UP000570595"/>
    </source>
</evidence>
<proteinExistence type="predicted"/>
<feature type="compositionally biased region" description="Low complexity" evidence="1">
    <location>
        <begin position="543"/>
        <end position="579"/>
    </location>
</feature>
<evidence type="ECO:0000313" key="3">
    <source>
        <dbReference type="EMBL" id="KAF4659927.1"/>
    </source>
</evidence>
<feature type="compositionally biased region" description="Polar residues" evidence="1">
    <location>
        <begin position="280"/>
        <end position="294"/>
    </location>
</feature>
<feature type="region of interest" description="Disordered" evidence="1">
    <location>
        <begin position="461"/>
        <end position="642"/>
    </location>
</feature>
<feature type="compositionally biased region" description="Low complexity" evidence="1">
    <location>
        <begin position="658"/>
        <end position="679"/>
    </location>
</feature>
<feature type="region of interest" description="Disordered" evidence="1">
    <location>
        <begin position="270"/>
        <end position="297"/>
    </location>
</feature>
<protein>
    <submittedName>
        <fullName evidence="4">Ataxin 2-like</fullName>
    </submittedName>
</protein>
<dbReference type="OrthoDB" id="447812at2759"/>
<feature type="compositionally biased region" description="Low complexity" evidence="1">
    <location>
        <begin position="1"/>
        <end position="32"/>
    </location>
</feature>
<dbReference type="PANTHER" id="PTHR12854:SF7">
    <property type="entry name" value="ATAXIN-2 HOMOLOG"/>
    <property type="match status" value="1"/>
</dbReference>
<feature type="region of interest" description="Disordered" evidence="1">
    <location>
        <begin position="1036"/>
        <end position="1100"/>
    </location>
</feature>
<dbReference type="EMBL" id="JABAHT010000250">
    <property type="protein sequence ID" value="KAF4659927.1"/>
    <property type="molecule type" value="Genomic_DNA"/>
</dbReference>
<organism evidence="4 6">
    <name type="scientific">Perkinsus olseni</name>
    <name type="common">Perkinsus atlanticus</name>
    <dbReference type="NCBI Taxonomy" id="32597"/>
    <lineage>
        <taxon>Eukaryota</taxon>
        <taxon>Sar</taxon>
        <taxon>Alveolata</taxon>
        <taxon>Perkinsozoa</taxon>
        <taxon>Perkinsea</taxon>
        <taxon>Perkinsida</taxon>
        <taxon>Perkinsidae</taxon>
        <taxon>Perkinsus</taxon>
    </lineage>
</organism>
<feature type="region of interest" description="Disordered" evidence="1">
    <location>
        <begin position="1"/>
        <end position="45"/>
    </location>
</feature>
<dbReference type="InterPro" id="IPR045117">
    <property type="entry name" value="ATXN2-like"/>
</dbReference>
<feature type="compositionally biased region" description="Low complexity" evidence="1">
    <location>
        <begin position="1070"/>
        <end position="1100"/>
    </location>
</feature>
<evidence type="ECO:0000313" key="4">
    <source>
        <dbReference type="EMBL" id="KAF4664407.1"/>
    </source>
</evidence>
<feature type="region of interest" description="Disordered" evidence="1">
    <location>
        <begin position="925"/>
        <end position="974"/>
    </location>
</feature>
<feature type="region of interest" description="Disordered" evidence="1">
    <location>
        <begin position="658"/>
        <end position="746"/>
    </location>
</feature>
<dbReference type="Proteomes" id="UP000570595">
    <property type="component" value="Unassembled WGS sequence"/>
</dbReference>
<feature type="compositionally biased region" description="Low complexity" evidence="1">
    <location>
        <begin position="735"/>
        <end position="746"/>
    </location>
</feature>
<evidence type="ECO:0000256" key="1">
    <source>
        <dbReference type="SAM" id="MobiDB-lite"/>
    </source>
</evidence>
<name>A0A7J6LYN9_PEROL</name>
<dbReference type="SMART" id="SM01272">
    <property type="entry name" value="LsmAD"/>
    <property type="match status" value="1"/>
</dbReference>
<feature type="compositionally biased region" description="Gly residues" evidence="1">
    <location>
        <begin position="473"/>
        <end position="482"/>
    </location>
</feature>
<feature type="compositionally biased region" description="Polar residues" evidence="1">
    <location>
        <begin position="363"/>
        <end position="393"/>
    </location>
</feature>
<dbReference type="Proteomes" id="UP000572268">
    <property type="component" value="Unassembled WGS sequence"/>
</dbReference>
<comment type="caution">
    <text evidence="4">The sequence shown here is derived from an EMBL/GenBank/DDBJ whole genome shotgun (WGS) entry which is preliminary data.</text>
</comment>
<gene>
    <name evidence="4" type="primary">ATXN2_1</name>
    <name evidence="3" type="synonym">ATXN2_2</name>
    <name evidence="4" type="ORF">FOL46_004266</name>
    <name evidence="3" type="ORF">FOZ61_004403</name>
</gene>
<feature type="region of interest" description="Disordered" evidence="1">
    <location>
        <begin position="344"/>
        <end position="397"/>
    </location>
</feature>
<feature type="compositionally biased region" description="Gly residues" evidence="1">
    <location>
        <begin position="580"/>
        <end position="591"/>
    </location>
</feature>
<dbReference type="GO" id="GO:0010494">
    <property type="term" value="C:cytoplasmic stress granule"/>
    <property type="evidence" value="ECO:0007669"/>
    <property type="project" value="TreeGrafter"/>
</dbReference>
<dbReference type="PANTHER" id="PTHR12854">
    <property type="entry name" value="ATAXIN 2-RELATED"/>
    <property type="match status" value="1"/>
</dbReference>
<dbReference type="GO" id="GO:0034063">
    <property type="term" value="P:stress granule assembly"/>
    <property type="evidence" value="ECO:0007669"/>
    <property type="project" value="TreeGrafter"/>
</dbReference>
<dbReference type="PROSITE" id="PS52002">
    <property type="entry name" value="SM"/>
    <property type="match status" value="1"/>
</dbReference>
<feature type="compositionally biased region" description="Low complexity" evidence="1">
    <location>
        <begin position="483"/>
        <end position="494"/>
    </location>
</feature>
<dbReference type="InterPro" id="IPR025852">
    <property type="entry name" value="SM_dom_ATX"/>
</dbReference>
<feature type="compositionally biased region" description="Low complexity" evidence="1">
    <location>
        <begin position="687"/>
        <end position="708"/>
    </location>
</feature>
<dbReference type="Pfam" id="PF14438">
    <property type="entry name" value="SM-ATX"/>
    <property type="match status" value="1"/>
</dbReference>
<feature type="compositionally biased region" description="Gly residues" evidence="1">
    <location>
        <begin position="1059"/>
        <end position="1069"/>
    </location>
</feature>
<dbReference type="EMBL" id="JABANN010000261">
    <property type="protein sequence ID" value="KAF4664407.1"/>
    <property type="molecule type" value="Genomic_DNA"/>
</dbReference>
<feature type="compositionally biased region" description="Low complexity" evidence="1">
    <location>
        <begin position="461"/>
        <end position="472"/>
    </location>
</feature>
<evidence type="ECO:0000313" key="6">
    <source>
        <dbReference type="Proteomes" id="UP000572268"/>
    </source>
</evidence>
<sequence length="1313" mass="135425">MPTTVVTPAASSSTPSSGGGSSSNRSTTTGAAPPRVPPSRTRPDMNRERMMFMWLSLVGRTVEVKMRNQTIYEGILSGVKPEKDFDLALKYARELPTANKLSGPILDEMLIPGKDVASLTAKDVPVTGVDEKKGPHLSGFKTDSEILPRSSLAGKERILQRWDSKTDDALDKPLESSFDDSRIGKGGAHWDQFAVNERKFNVKSTYNEDLYTTTLDTSKISPEKQRRAARIAKEIEHSQNYGGKEEGTGAEDEEALFSAVQGTGGYATGGHKQHPGVHATNHQPHQKPQLSPEQISERARMKADFESHLRMIDAGQRHHRAPAASAGNTRLNALNLEPASVRVSQLGRSPKQTSTSPRPPQPLTQENLHSHNQALQSSAAAPHRQGQQQTPGSKHSLLGASPVMAEVNRKPIPQLPPTASAGAAGVSPIVTEMKGINALNLEPALPKLPEKDREDWINANAQPAAGQQPTPAAGGGKGGKGARPGAWQQQQGGALLDTMNGSATPPLTAKGGKGKGVKGGKGGGLPAPISAPQGSPQGGPFQGGAAAAAGHQPSQLMMNAVHNAQNAQMQQQDAGKPPVGKGGAAGVGGGRKNLTLDSTQSGGPKRSGFSFNPNANTFTPSTAGVPTQGATLNINVTPGGSLSGTLKNVNYDGYDAASAAADQQQQGSASGPASAASAPNKQQQASGGSSQTPQGRQQQQQQEQYQAAGGRGGPSSSTMPSGAQGGPPPPPLPPHGAMMGPMAGMIPGQGGAPPMGMMIPMPPHAAYPGIMAAGPMPLPNITPPSFVPLCDDKSLDKSTLGEVMGRLLDSSQNENTSAVSTDWPDGSKSSSYRDIISASATAAAAPTAAAPMVVGPAIASGQGGAAAAAYMPIIPGQPGPHMMQPGPAGAAGPMGSPMPMPGMGMMAMPGAGPMGAPPPLPGPGMYQYPGAMPPPMPGQQQQGGGSGPQQQGNAAAGGGSSGPMTGSGSMHVPPPGGMYPPPMYAGGPAAAAAAPGSMPPQPYYAAGPQMPGDNAAAAGGRGAYIMGGGPAGVLVTPGTQGDNAEGGGAGLMPSPPQRGGRGGYYGGQQGSCPQGPEDSPAELLGTTNNTNEEAASPEASAELPRYIPLAIRHDEIEVSRHQRLLKTKFCRYGPNCEFARKGQCFYVHSPQELKYRPPKPQDYPYSRDRHDMGYYYPPPYGASQQQYDEYDDYANSGYYHYDDHDDCVANGEERLPTGYPSADSNSRALGTAPDAGMDYYQGYAKDYYQNFTNAAAPRTTSTAASCTPASCSSPMLVDSSDDLPSSEEPALKAMEIAIQVHHGSGLLGLAALQ</sequence>
<accession>A0A7J6LYN9</accession>
<reference evidence="5 6" key="1">
    <citation type="submission" date="2020-04" db="EMBL/GenBank/DDBJ databases">
        <title>Perkinsus olseni comparative genomics.</title>
        <authorList>
            <person name="Bogema D.R."/>
        </authorList>
    </citation>
    <scope>NUCLEOTIDE SEQUENCE [LARGE SCALE GENOMIC DNA]</scope>
    <source>
        <strain evidence="3">ATCC PRA-179</strain>
        <strain evidence="4">ATCC PRA-31</strain>
    </source>
</reference>
<feature type="domain" description="Sm" evidence="2">
    <location>
        <begin position="49"/>
        <end position="125"/>
    </location>
</feature>
<dbReference type="Pfam" id="PF06741">
    <property type="entry name" value="LsmAD"/>
    <property type="match status" value="1"/>
</dbReference>
<dbReference type="InterPro" id="IPR047575">
    <property type="entry name" value="Sm"/>
</dbReference>
<feature type="compositionally biased region" description="Polar residues" evidence="1">
    <location>
        <begin position="344"/>
        <end position="356"/>
    </location>
</feature>
<feature type="compositionally biased region" description="Polar residues" evidence="1">
    <location>
        <begin position="609"/>
        <end position="642"/>
    </location>
</feature>